<protein>
    <submittedName>
        <fullName evidence="1">Uncharacterized protein</fullName>
    </submittedName>
</protein>
<dbReference type="Proteomes" id="UP000806077">
    <property type="component" value="Unassembled WGS sequence"/>
</dbReference>
<dbReference type="RefSeq" id="WP_101915791.1">
    <property type="nucleotide sequence ID" value="NZ_JAJHTL010000024.1"/>
</dbReference>
<accession>A0AAP1RHB8</accession>
<proteinExistence type="predicted"/>
<sequence length="289" mass="33995">MLYVQDRKYPYVYEKFETPVLYDFKINEYTELQEHIIKNNYQQQLEVDLISHHASNVLVFNVNTTKHQYVLDASLKKQELLIRQLNSLTATVELEINATGDIGKVLNYEEIKEKWELLLPKLKRHHQGVLAHGYLEGIGKKIKDENRFTTDLKQYRLFGVLFNSLLRIPFDDKSVKSRTRIFTNVIHCLPIHITEQLTLVEEDVITNLLTYKVTGVLHAIDVETTARINKYLRYYDIGTDPIYLENYSGYYKINKYTAWTAKAEITCTLSNGRGYRRELHFSLEDKGYE</sequence>
<comment type="caution">
    <text evidence="1">The sequence shown here is derived from an EMBL/GenBank/DDBJ whole genome shotgun (WGS) entry which is preliminary data.</text>
</comment>
<reference evidence="1 2" key="1">
    <citation type="journal article" date="2020" name="Int. J. Syst. Evol. Microbiol.">
        <title>Tenacibaculum piscium sp. nov., isolated from skin ulcers of sea-farmed fish, and description of Tenacibaculum finnmarkense sp. nov. with subdivision into genomovars finnmarkense and ulcerans.</title>
        <authorList>
            <person name="Olsen A.B."/>
            <person name="Spilsberg B."/>
            <person name="Nilsen H.K."/>
            <person name="Lagesen K."/>
            <person name="Gulla S."/>
            <person name="Avendano-Herrera R."/>
            <person name="Irgang R."/>
            <person name="Duchaud E."/>
            <person name="Colquhoun D.J."/>
        </authorList>
    </citation>
    <scope>NUCLEOTIDE SEQUENCE [LARGE SCALE GENOMIC DNA]</scope>
    <source>
        <strain evidence="1 2">TNO037</strain>
    </source>
</reference>
<name>A0AAP1RHB8_9FLAO</name>
<keyword evidence="2" id="KW-1185">Reference proteome</keyword>
<dbReference type="EMBL" id="WXXV01000030">
    <property type="protein sequence ID" value="MBE7696225.1"/>
    <property type="molecule type" value="Genomic_DNA"/>
</dbReference>
<dbReference type="AlphaFoldDB" id="A0AAP1RHB8"/>
<evidence type="ECO:0000313" key="1">
    <source>
        <dbReference type="EMBL" id="MBE7696225.1"/>
    </source>
</evidence>
<gene>
    <name evidence="1" type="ORF">F7645_12435</name>
</gene>
<organism evidence="1 2">
    <name type="scientific">Tenacibaculum finnmarkense genomovar finnmarkense</name>
    <dbReference type="NCBI Taxonomy" id="1458503"/>
    <lineage>
        <taxon>Bacteria</taxon>
        <taxon>Pseudomonadati</taxon>
        <taxon>Bacteroidota</taxon>
        <taxon>Flavobacteriia</taxon>
        <taxon>Flavobacteriales</taxon>
        <taxon>Flavobacteriaceae</taxon>
        <taxon>Tenacibaculum</taxon>
        <taxon>Tenacibaculum finnmarkense</taxon>
    </lineage>
</organism>
<evidence type="ECO:0000313" key="2">
    <source>
        <dbReference type="Proteomes" id="UP000806077"/>
    </source>
</evidence>